<proteinExistence type="predicted"/>
<dbReference type="EMBL" id="KN880475">
    <property type="protein sequence ID" value="KIY69984.1"/>
    <property type="molecule type" value="Genomic_DNA"/>
</dbReference>
<gene>
    <name evidence="2" type="ORF">CYLTODRAFT_348486</name>
</gene>
<dbReference type="PANTHER" id="PTHR28027">
    <property type="entry name" value="TRANSCRIPTIONAL REGULATOR MIT1"/>
    <property type="match status" value="1"/>
</dbReference>
<evidence type="ECO:0000313" key="2">
    <source>
        <dbReference type="EMBL" id="KIY69984.1"/>
    </source>
</evidence>
<accession>A0A0D7BIS7</accession>
<feature type="region of interest" description="Disordered" evidence="1">
    <location>
        <begin position="104"/>
        <end position="127"/>
    </location>
</feature>
<organism evidence="2 3">
    <name type="scientific">Cylindrobasidium torrendii FP15055 ss-10</name>
    <dbReference type="NCBI Taxonomy" id="1314674"/>
    <lineage>
        <taxon>Eukaryota</taxon>
        <taxon>Fungi</taxon>
        <taxon>Dikarya</taxon>
        <taxon>Basidiomycota</taxon>
        <taxon>Agaricomycotina</taxon>
        <taxon>Agaricomycetes</taxon>
        <taxon>Agaricomycetidae</taxon>
        <taxon>Agaricales</taxon>
        <taxon>Marasmiineae</taxon>
        <taxon>Physalacriaceae</taxon>
        <taxon>Cylindrobasidium</taxon>
    </lineage>
</organism>
<reference evidence="2 3" key="1">
    <citation type="journal article" date="2015" name="Fungal Genet. Biol.">
        <title>Evolution of novel wood decay mechanisms in Agaricales revealed by the genome sequences of Fistulina hepatica and Cylindrobasidium torrendii.</title>
        <authorList>
            <person name="Floudas D."/>
            <person name="Held B.W."/>
            <person name="Riley R."/>
            <person name="Nagy L.G."/>
            <person name="Koehler G."/>
            <person name="Ransdell A.S."/>
            <person name="Younus H."/>
            <person name="Chow J."/>
            <person name="Chiniquy J."/>
            <person name="Lipzen A."/>
            <person name="Tritt A."/>
            <person name="Sun H."/>
            <person name="Haridas S."/>
            <person name="LaButti K."/>
            <person name="Ohm R.A."/>
            <person name="Kues U."/>
            <person name="Blanchette R.A."/>
            <person name="Grigoriev I.V."/>
            <person name="Minto R.E."/>
            <person name="Hibbett D.S."/>
        </authorList>
    </citation>
    <scope>NUCLEOTIDE SEQUENCE [LARGE SCALE GENOMIC DNA]</scope>
    <source>
        <strain evidence="2 3">FP15055 ss-10</strain>
    </source>
</reference>
<dbReference type="STRING" id="1314674.A0A0D7BIS7"/>
<feature type="compositionally biased region" description="Polar residues" evidence="1">
    <location>
        <begin position="109"/>
        <end position="125"/>
    </location>
</feature>
<name>A0A0D7BIS7_9AGAR</name>
<dbReference type="OrthoDB" id="5572844at2759"/>
<protein>
    <recommendedName>
        <fullName evidence="4">Gti1/Pac2 family-domain-containing protein</fullName>
    </recommendedName>
</protein>
<dbReference type="InterPro" id="IPR018608">
    <property type="entry name" value="Gti1/Pac2"/>
</dbReference>
<evidence type="ECO:0000256" key="1">
    <source>
        <dbReference type="SAM" id="MobiDB-lite"/>
    </source>
</evidence>
<evidence type="ECO:0008006" key="4">
    <source>
        <dbReference type="Google" id="ProtNLM"/>
    </source>
</evidence>
<dbReference type="Proteomes" id="UP000054007">
    <property type="component" value="Unassembled WGS sequence"/>
</dbReference>
<keyword evidence="3" id="KW-1185">Reference proteome</keyword>
<dbReference type="PANTHER" id="PTHR28027:SF2">
    <property type="entry name" value="TRANSCRIPTIONAL REGULATOR MIT1"/>
    <property type="match status" value="1"/>
</dbReference>
<dbReference type="GO" id="GO:0003677">
    <property type="term" value="F:DNA binding"/>
    <property type="evidence" value="ECO:0007669"/>
    <property type="project" value="TreeGrafter"/>
</dbReference>
<evidence type="ECO:0000313" key="3">
    <source>
        <dbReference type="Proteomes" id="UP000054007"/>
    </source>
</evidence>
<dbReference type="AlphaFoldDB" id="A0A0D7BIS7"/>
<dbReference type="Pfam" id="PF09729">
    <property type="entry name" value="Gti1_Pac2"/>
    <property type="match status" value="1"/>
</dbReference>
<sequence length="210" mass="23749">MAPRRSSSSLSAAPSPEAFHGYVDTTLQALHLVYAAHKGIIPRITRRLNETERRTMIRSGATFVFSVDESGIKRWTDGMVWSPSRIVGNFLASRLTVTRGTSRRAYDNSHYSTSPHAASHGSEQGTFKPDGLIKKTITVTLDQTDLHLISYYTMADWRAGRLDTPLSRQDIMALELEPRKFRVSNFRMPPKIEKLADGREQFVQCVYLFV</sequence>